<evidence type="ECO:0000313" key="5">
    <source>
        <dbReference type="EMBL" id="ATL66029.1"/>
    </source>
</evidence>
<dbReference type="InterPro" id="IPR000873">
    <property type="entry name" value="AMP-dep_synth/lig_dom"/>
</dbReference>
<dbReference type="CDD" id="cd07812">
    <property type="entry name" value="SRPBCC"/>
    <property type="match status" value="1"/>
</dbReference>
<evidence type="ECO:0000259" key="3">
    <source>
        <dbReference type="Pfam" id="PF00501"/>
    </source>
</evidence>
<dbReference type="PANTHER" id="PTHR43201">
    <property type="entry name" value="ACYL-COA SYNTHETASE"/>
    <property type="match status" value="1"/>
</dbReference>
<feature type="domain" description="AMP-binding enzyme C-terminal" evidence="4">
    <location>
        <begin position="673"/>
        <end position="747"/>
    </location>
</feature>
<evidence type="ECO:0000256" key="2">
    <source>
        <dbReference type="ARBA" id="ARBA00022598"/>
    </source>
</evidence>
<feature type="domain" description="AMP-dependent synthetase/ligase" evidence="3">
    <location>
        <begin position="272"/>
        <end position="624"/>
    </location>
</feature>
<dbReference type="KEGG" id="ntp:CRH09_07215"/>
<gene>
    <name evidence="5" type="ORF">CRH09_07215</name>
</gene>
<evidence type="ECO:0000313" key="6">
    <source>
        <dbReference type="Proteomes" id="UP000221961"/>
    </source>
</evidence>
<dbReference type="CDD" id="cd04433">
    <property type="entry name" value="AFD_class_I"/>
    <property type="match status" value="1"/>
</dbReference>
<organism evidence="5 6">
    <name type="scientific">Nocardia terpenica</name>
    <dbReference type="NCBI Taxonomy" id="455432"/>
    <lineage>
        <taxon>Bacteria</taxon>
        <taxon>Bacillati</taxon>
        <taxon>Actinomycetota</taxon>
        <taxon>Actinomycetes</taxon>
        <taxon>Mycobacteriales</taxon>
        <taxon>Nocardiaceae</taxon>
        <taxon>Nocardia</taxon>
    </lineage>
</organism>
<dbReference type="PANTHER" id="PTHR43201:SF5">
    <property type="entry name" value="MEDIUM-CHAIN ACYL-COA LIGASE ACSF2, MITOCHONDRIAL"/>
    <property type="match status" value="1"/>
</dbReference>
<comment type="similarity">
    <text evidence="1">Belongs to the ATP-dependent AMP-binding enzyme family.</text>
</comment>
<dbReference type="InterPro" id="IPR042099">
    <property type="entry name" value="ANL_N_sf"/>
</dbReference>
<dbReference type="InterPro" id="IPR023393">
    <property type="entry name" value="START-like_dom_sf"/>
</dbReference>
<dbReference type="SUPFAM" id="SSF56801">
    <property type="entry name" value="Acetyl-CoA synthetase-like"/>
    <property type="match status" value="1"/>
</dbReference>
<dbReference type="InterPro" id="IPR025110">
    <property type="entry name" value="AMP-bd_C"/>
</dbReference>
<keyword evidence="2" id="KW-0436">Ligase</keyword>
<proteinExistence type="inferred from homology"/>
<dbReference type="Pfam" id="PF00501">
    <property type="entry name" value="AMP-binding"/>
    <property type="match status" value="1"/>
</dbReference>
<name>A0A291RFE5_9NOCA</name>
<dbReference type="Pfam" id="PF13193">
    <property type="entry name" value="AMP-binding_C"/>
    <property type="match status" value="1"/>
</dbReference>
<dbReference type="SUPFAM" id="SSF55961">
    <property type="entry name" value="Bet v1-like"/>
    <property type="match status" value="1"/>
</dbReference>
<dbReference type="InterPro" id="IPR045851">
    <property type="entry name" value="AMP-bd_C_sf"/>
</dbReference>
<accession>A0A291RFE5</accession>
<dbReference type="InterPro" id="IPR020845">
    <property type="entry name" value="AMP-binding_CS"/>
</dbReference>
<dbReference type="Gene3D" id="3.30.530.20">
    <property type="match status" value="1"/>
</dbReference>
<evidence type="ECO:0000256" key="1">
    <source>
        <dbReference type="ARBA" id="ARBA00006432"/>
    </source>
</evidence>
<reference evidence="5 6" key="1">
    <citation type="submission" date="2017-10" db="EMBL/GenBank/DDBJ databases">
        <title>Comparative genomics between pathogenic Norcardia.</title>
        <authorList>
            <person name="Zeng L."/>
        </authorList>
    </citation>
    <scope>NUCLEOTIDE SEQUENCE [LARGE SCALE GENOMIC DNA]</scope>
    <source>
        <strain evidence="5 6">NC_YFY_NT001</strain>
    </source>
</reference>
<dbReference type="EMBL" id="CP023778">
    <property type="protein sequence ID" value="ATL66029.1"/>
    <property type="molecule type" value="Genomic_DNA"/>
</dbReference>
<dbReference type="Gene3D" id="3.40.50.12780">
    <property type="entry name" value="N-terminal domain of ligase-like"/>
    <property type="match status" value="1"/>
</dbReference>
<dbReference type="GO" id="GO:0006631">
    <property type="term" value="P:fatty acid metabolic process"/>
    <property type="evidence" value="ECO:0007669"/>
    <property type="project" value="TreeGrafter"/>
</dbReference>
<evidence type="ECO:0000259" key="4">
    <source>
        <dbReference type="Pfam" id="PF13193"/>
    </source>
</evidence>
<sequence>MPQSACRHSASANRRQSPSAVDICNFKLRANLWQFNGEFAWNPQVLDLGSDDHYNYVTRRIVVANRPCRKCKPLVTDVVDAVTDLAIARQALWDLLNDPETYARLFPGIGACERLDTDGGPPVLRLRIGSGPADIRTLDVLLIAGREAAQLELQCPALGSFAAVRLRDHEERTRVVVTVFAPGRVHPAVAALSNAAVSEWILAGLQRVADLIAGAPTSVVVNGEDSPMRRQAEVARQMVSTGVVRTYRPDRGIKQLGRLAKWGFTLAGGYAAAAAHSPHRAAIVDDRGARTFAELHRRTHALAGALAELGMATGNAIGLLSRNHVEMVEIMVAAGKLGADVVLLNTGLSATRIEEIAEKHRLTAIFADADLEELIRYLPPELPRFTTYGPAPDPGRATVDDLIDTETTEFVKSARPGRLIVLTSGTSGTPKGARRPHPKGFGTVAALLSRIPLQMNETMLIPAPLFHTWGLAALQISTPIRATVVLPERFDAEDCLRLIAEQRITTLIVVPIMVNRILDLPTAIRDRYDTSSLRVVASCGAPLAGAAVLRFMDTYGDILYNVYGSTEVSWATIADPHDLRVSPTTAGRPPLGTKVAVLDQDSRPVPVGATGRIFVGNHMLFDGYTDAAPPGEADGMLDTGDVGYLDATGRLFVAGRDDEMIISGGENLFPRPVEEALSHLPQVSEVAVIGVPDREFGQRLAAFVVKRDGFGLDPDMVRNYIRHRLGRFAVPRDVTFLDALPRNATGKIVKRMLIESG</sequence>
<protein>
    <submittedName>
        <fullName evidence="5">Acyl-CoA synthetase</fullName>
    </submittedName>
</protein>
<dbReference type="PROSITE" id="PS00455">
    <property type="entry name" value="AMP_BINDING"/>
    <property type="match status" value="1"/>
</dbReference>
<dbReference type="Proteomes" id="UP000221961">
    <property type="component" value="Chromosome"/>
</dbReference>
<dbReference type="Gene3D" id="3.30.300.30">
    <property type="match status" value="1"/>
</dbReference>
<dbReference type="GO" id="GO:0031956">
    <property type="term" value="F:medium-chain fatty acid-CoA ligase activity"/>
    <property type="evidence" value="ECO:0007669"/>
    <property type="project" value="TreeGrafter"/>
</dbReference>
<dbReference type="AlphaFoldDB" id="A0A291RFE5"/>